<protein>
    <recommendedName>
        <fullName evidence="12 22">Angiotensin-converting enzyme</fullName>
        <ecNumber evidence="22">3.4.-.-</ecNumber>
    </recommendedName>
</protein>
<evidence type="ECO:0000256" key="20">
    <source>
        <dbReference type="PIRSR" id="PIRSR601548-8"/>
    </source>
</evidence>
<feature type="disulfide bond" evidence="18">
    <location>
        <begin position="919"/>
        <end position="937"/>
    </location>
</feature>
<evidence type="ECO:0000256" key="2">
    <source>
        <dbReference type="ARBA" id="ARBA00022645"/>
    </source>
</evidence>
<dbReference type="CDD" id="cd06461">
    <property type="entry name" value="M2_ACE"/>
    <property type="match status" value="1"/>
</dbReference>
<evidence type="ECO:0000256" key="3">
    <source>
        <dbReference type="ARBA" id="ARBA00022670"/>
    </source>
</evidence>
<evidence type="ECO:0000256" key="22">
    <source>
        <dbReference type="RuleBase" id="RU361144"/>
    </source>
</evidence>
<feature type="glycosylation site" description="N-linked (GlcNAc...) asparagine" evidence="19">
    <location>
        <position position="804"/>
    </location>
</feature>
<evidence type="ECO:0000256" key="9">
    <source>
        <dbReference type="ARBA" id="ARBA00023157"/>
    </source>
</evidence>
<feature type="non-terminal residue" evidence="24">
    <location>
        <position position="1"/>
    </location>
</feature>
<dbReference type="EMBL" id="CAXIEN010000082">
    <property type="protein sequence ID" value="CAL1275084.1"/>
    <property type="molecule type" value="Genomic_DNA"/>
</dbReference>
<keyword evidence="4 17" id="KW-0479">Metal-binding</keyword>
<keyword evidence="7 17" id="KW-0862">Zinc</keyword>
<dbReference type="GO" id="GO:0008241">
    <property type="term" value="F:peptidyl-dipeptidase activity"/>
    <property type="evidence" value="ECO:0007669"/>
    <property type="project" value="UniProtKB-EC"/>
</dbReference>
<feature type="binding site" evidence="20">
    <location>
        <position position="1162"/>
    </location>
    <ligand>
        <name>Zn(2+)</name>
        <dbReference type="ChEBI" id="CHEBI:29105"/>
        <label>2</label>
        <note>catalytic</note>
    </ligand>
</feature>
<dbReference type="SUPFAM" id="SSF55486">
    <property type="entry name" value="Metalloproteases ('zincins'), catalytic domain"/>
    <property type="match status" value="1"/>
</dbReference>
<dbReference type="Proteomes" id="UP001497382">
    <property type="component" value="Unassembled WGS sequence"/>
</dbReference>
<dbReference type="Pfam" id="PF01401">
    <property type="entry name" value="Peptidase_M2"/>
    <property type="match status" value="1"/>
</dbReference>
<evidence type="ECO:0000256" key="18">
    <source>
        <dbReference type="PIRSR" id="PIRSR601548-4"/>
    </source>
</evidence>
<evidence type="ECO:0000256" key="13">
    <source>
        <dbReference type="PIRSR" id="PIRSR601548-1"/>
    </source>
</evidence>
<dbReference type="PRINTS" id="PR00791">
    <property type="entry name" value="PEPDIPTASEA"/>
</dbReference>
<evidence type="ECO:0000256" key="5">
    <source>
        <dbReference type="ARBA" id="ARBA00022729"/>
    </source>
</evidence>
<feature type="active site" description="Proton donor 1" evidence="13">
    <location>
        <position position="1292"/>
    </location>
</feature>
<feature type="active site" description="Proton donor 2" evidence="15">
    <location>
        <position position="1292"/>
    </location>
</feature>
<evidence type="ECO:0000256" key="1">
    <source>
        <dbReference type="ARBA" id="ARBA00008139"/>
    </source>
</evidence>
<keyword evidence="6 22" id="KW-0378">Hydrolase</keyword>
<feature type="binding site" evidence="17">
    <location>
        <position position="1190"/>
    </location>
    <ligand>
        <name>Zn(2+)</name>
        <dbReference type="ChEBI" id="CHEBI:29105"/>
        <label>1</label>
        <note>catalytic</note>
    </ligand>
</feature>
<dbReference type="GO" id="GO:0008237">
    <property type="term" value="F:metallopeptidase activity"/>
    <property type="evidence" value="ECO:0007669"/>
    <property type="project" value="UniProtKB-KW"/>
</dbReference>
<dbReference type="GO" id="GO:0004180">
    <property type="term" value="F:carboxypeptidase activity"/>
    <property type="evidence" value="ECO:0007669"/>
    <property type="project" value="UniProtKB-KW"/>
</dbReference>
<dbReference type="PANTHER" id="PTHR10514">
    <property type="entry name" value="ANGIOTENSIN-CONVERTING ENZYME"/>
    <property type="match status" value="1"/>
</dbReference>
<reference evidence="24 25" key="1">
    <citation type="submission" date="2024-04" db="EMBL/GenBank/DDBJ databases">
        <authorList>
            <person name="Rising A."/>
            <person name="Reimegard J."/>
            <person name="Sonavane S."/>
            <person name="Akerstrom W."/>
            <person name="Nylinder S."/>
            <person name="Hedman E."/>
            <person name="Kallberg Y."/>
        </authorList>
    </citation>
    <scope>NUCLEOTIDE SEQUENCE [LARGE SCALE GENOMIC DNA]</scope>
</reference>
<gene>
    <name evidence="24" type="ORF">LARSCL_LOCUS7875</name>
</gene>
<comment type="similarity">
    <text evidence="1 21 22">Belongs to the peptidase M2 family.</text>
</comment>
<feature type="active site" description="Proton acceptor 1" evidence="13">
    <location>
        <position position="1163"/>
    </location>
</feature>
<keyword evidence="9 18" id="KW-1015">Disulfide bond</keyword>
<keyword evidence="2 22" id="KW-0121">Carboxypeptidase</keyword>
<evidence type="ECO:0000256" key="12">
    <source>
        <dbReference type="ARBA" id="ARBA00039858"/>
    </source>
</evidence>
<feature type="active site" description="Proton acceptor 2" evidence="15">
    <location>
        <position position="1163"/>
    </location>
</feature>
<dbReference type="FunFam" id="1.10.1370.30:FF:000004">
    <property type="entry name" value="Angiotensin-converting enzyme"/>
    <property type="match status" value="1"/>
</dbReference>
<dbReference type="GO" id="GO:0046872">
    <property type="term" value="F:metal ion binding"/>
    <property type="evidence" value="ECO:0007669"/>
    <property type="project" value="UniProtKB-KW"/>
</dbReference>
<evidence type="ECO:0000256" key="11">
    <source>
        <dbReference type="ARBA" id="ARBA00036868"/>
    </source>
</evidence>
<evidence type="ECO:0000313" key="25">
    <source>
        <dbReference type="Proteomes" id="UP001497382"/>
    </source>
</evidence>
<keyword evidence="8 22" id="KW-0482">Metalloprotease</keyword>
<comment type="cofactor">
    <cofactor evidence="22">
        <name>Zn(2+)</name>
        <dbReference type="ChEBI" id="CHEBI:29105"/>
    </cofactor>
    <text evidence="22">Binds 1 zinc ion per subunit.</text>
</comment>
<feature type="glycosylation site" description="N-linked (GlcNAc...) asparagine" evidence="14">
    <location>
        <position position="839"/>
    </location>
</feature>
<feature type="binding site" evidence="17">
    <location>
        <position position="1166"/>
    </location>
    <ligand>
        <name>Zn(2+)</name>
        <dbReference type="ChEBI" id="CHEBI:29105"/>
        <label>1</label>
        <note>catalytic</note>
    </ligand>
</feature>
<feature type="binding site" evidence="16">
    <location>
        <position position="1004"/>
    </location>
    <ligand>
        <name>chloride</name>
        <dbReference type="ChEBI" id="CHEBI:17996"/>
        <label>1</label>
    </ligand>
</feature>
<sequence>LSLSLSPSAFNGREWSCFQITSPACITNPFRTMKPLLAAVVALLLMMHFKTQDAAPQPLSLLNTTDTDDFIETSSTPDVNKDTEGRPKSTTLESSIEIVSTEASSGNTSAKIAGEDSTENVDATFEGSDIIESRSDSNESPEKIADETKISEVNKADVKFTTSGNEASTTEISTTEAEFVSDDAISALENSKEIVKSDEIPEVITVSRYVPPLDPMKHMLMMAEVRKQQELSASSTEASSTNIPTTIKISSTNPPVTTEISSTNPSASTEISSTHLPAFTEEMPVTDKNVLEKVEKLAAESSDVEKLEVSSVDPTTFSPNSPTVVVKYFDESISSEADAVNINESTQTTEKNKVIELSSTAVITESTPIDVSSSHAPDINHESSDLMHSSELFSGKNASSIIENSTNFNESFYSDSTEQAEINSSTELTTLVSLVETLSTDSSHFSTDIKSEESMEEASLVRSDDEIDSLEISEAEESSTLPTASTEKADILEEKHSSFNDTPSTSIFNSNSELLTTIKPEVEAEVINEKLLASEDEAEKNVTLEESDIKEEPSFFHTSEIAISENLTDSPVEIIESTDSSNISSVVDLETTTQNILTTLRDIVFGFSTTTPEEDADNPKSESPDLNLTKAESEIPSESVMDSESNDNDNAEIRSESEFFVDKPTSDIMKVELEVSSIDSISTEIPSAVFSTVSEEETKSDLKNDSSTSISNEEVFKYLPNKEQEYSNNTDEKVTILLENFTETTFVPEILSTVETPLKSELLESFDPVTLSEVYSDVPTKDDFKSEEKQTVKLNTKDRYVSGNNSDMVAAVQFLHYHDKASSEQCFKLVDAHWKYATNLTDENKKKQLEQTLEYSLFHKEAWKNATSFSWKSFNDTLLRRWFKSLSVLGTAALPEDKLNEFNRLKAEMKNTYSTAKVCPYDSSEANTNSVQNPKDCKLSLEPDIQRILTKSRDYNELTHVWKAWRDAAGKPIREKYLRFVNLSNEAARLNGFSDTGDMWREAYESDSFEEDLEALWGQLRPLYEHLHAYVRRRLIQVYGNDKIKDDGPIPAHLFGNMWAQSWVSLLDITQPFPGKPSVDVTPIMEAKNLSALQMFKISEEFFTSLGLKPMPEEFWRHSLIEKPKDREIICHASAWDFCNGKDYRIKQCTDITMEDLITIHHEMGHIQYFLQYARQPNVFREGANPGFHEAIGDVLALSVSTPKHLKSIGLLDEIADDPEGDLNFLLRTALDKVSFLPSGYLIDLWRWGLFKGEIKPENMNSKWWDLRLKYQGICPPVKRYDTDFDPGAKYHVPGNVPYIRYFVSFVIQFQFHKVLCDAAGHTGPLYKCDIYRSKEAGQILSQVMELGSSEHWSEAMKIMTGGTTNKMDAGPIMEYFQPLLEFLEEQNRNETIGWSSFDSTICP</sequence>
<evidence type="ECO:0000256" key="23">
    <source>
        <dbReference type="SAM" id="MobiDB-lite"/>
    </source>
</evidence>
<evidence type="ECO:0000256" key="8">
    <source>
        <dbReference type="ARBA" id="ARBA00023049"/>
    </source>
</evidence>
<name>A0AAV1ZUL0_9ARAC</name>
<organism evidence="24 25">
    <name type="scientific">Larinioides sclopetarius</name>
    <dbReference type="NCBI Taxonomy" id="280406"/>
    <lineage>
        <taxon>Eukaryota</taxon>
        <taxon>Metazoa</taxon>
        <taxon>Ecdysozoa</taxon>
        <taxon>Arthropoda</taxon>
        <taxon>Chelicerata</taxon>
        <taxon>Arachnida</taxon>
        <taxon>Araneae</taxon>
        <taxon>Araneomorphae</taxon>
        <taxon>Entelegynae</taxon>
        <taxon>Araneoidea</taxon>
        <taxon>Araneidae</taxon>
        <taxon>Larinioides</taxon>
    </lineage>
</organism>
<comment type="caution">
    <text evidence="24">The sequence shown here is derived from an EMBL/GenBank/DDBJ whole genome shotgun (WGS) entry which is preliminary data.</text>
</comment>
<feature type="region of interest" description="Disordered" evidence="23">
    <location>
        <begin position="609"/>
        <end position="657"/>
    </location>
</feature>
<feature type="region of interest" description="Disordered" evidence="23">
    <location>
        <begin position="70"/>
        <end position="93"/>
    </location>
</feature>
<keyword evidence="10 14" id="KW-0325">Glycoprotein</keyword>
<evidence type="ECO:0000256" key="4">
    <source>
        <dbReference type="ARBA" id="ARBA00022723"/>
    </source>
</evidence>
<evidence type="ECO:0000256" key="16">
    <source>
        <dbReference type="PIRSR" id="PIRSR601548-2"/>
    </source>
</evidence>
<feature type="binding site" evidence="20">
    <location>
        <position position="1190"/>
    </location>
    <ligand>
        <name>Zn(2+)</name>
        <dbReference type="ChEBI" id="CHEBI:29105"/>
        <label>2</label>
        <note>catalytic</note>
    </ligand>
</feature>
<evidence type="ECO:0000256" key="14">
    <source>
        <dbReference type="PIRSR" id="PIRSR601548-10"/>
    </source>
</evidence>
<proteinExistence type="inferred from homology"/>
<dbReference type="GO" id="GO:0005886">
    <property type="term" value="C:plasma membrane"/>
    <property type="evidence" value="ECO:0007669"/>
    <property type="project" value="TreeGrafter"/>
</dbReference>
<evidence type="ECO:0000256" key="21">
    <source>
        <dbReference type="PROSITE-ProRule" id="PRU01355"/>
    </source>
</evidence>
<dbReference type="GO" id="GO:0006508">
    <property type="term" value="P:proteolysis"/>
    <property type="evidence" value="ECO:0007669"/>
    <property type="project" value="UniProtKB-KW"/>
</dbReference>
<evidence type="ECO:0000256" key="10">
    <source>
        <dbReference type="ARBA" id="ARBA00023180"/>
    </source>
</evidence>
<feature type="binding site" evidence="17">
    <location>
        <position position="1162"/>
    </location>
    <ligand>
        <name>Zn(2+)</name>
        <dbReference type="ChEBI" id="CHEBI:29105"/>
        <label>1</label>
        <note>catalytic</note>
    </ligand>
</feature>
<feature type="region of interest" description="Disordered" evidence="23">
    <location>
        <begin position="442"/>
        <end position="464"/>
    </location>
</feature>
<evidence type="ECO:0000256" key="7">
    <source>
        <dbReference type="ARBA" id="ARBA00022833"/>
    </source>
</evidence>
<evidence type="ECO:0000313" key="24">
    <source>
        <dbReference type="EMBL" id="CAL1275084.1"/>
    </source>
</evidence>
<dbReference type="PANTHER" id="PTHR10514:SF45">
    <property type="entry name" value="ANGIOTENSIN-CONVERTING ENZYME"/>
    <property type="match status" value="1"/>
</dbReference>
<keyword evidence="3 22" id="KW-0645">Protease</keyword>
<evidence type="ECO:0000256" key="19">
    <source>
        <dbReference type="PIRSR" id="PIRSR601548-5"/>
    </source>
</evidence>
<dbReference type="InterPro" id="IPR001548">
    <property type="entry name" value="Peptidase_M2"/>
</dbReference>
<accession>A0AAV1ZUL0</accession>
<comment type="caution">
    <text evidence="21">Lacks conserved residue(s) required for the propagation of feature annotation.</text>
</comment>
<feature type="binding site" evidence="16">
    <location>
        <position position="1301"/>
    </location>
    <ligand>
        <name>chloride</name>
        <dbReference type="ChEBI" id="CHEBI:17996"/>
        <label>1</label>
    </ligand>
</feature>
<evidence type="ECO:0000256" key="17">
    <source>
        <dbReference type="PIRSR" id="PIRSR601548-3"/>
    </source>
</evidence>
<feature type="disulfide bond" evidence="18 21">
    <location>
        <begin position="1131"/>
        <end position="1149"/>
    </location>
</feature>
<feature type="region of interest" description="Disordered" evidence="23">
    <location>
        <begin position="124"/>
        <end position="147"/>
    </location>
</feature>
<feature type="region of interest" description="Disordered" evidence="23">
    <location>
        <begin position="234"/>
        <end position="270"/>
    </location>
</feature>
<dbReference type="EC" id="3.4.-.-" evidence="22"/>
<dbReference type="PROSITE" id="PS52011">
    <property type="entry name" value="PEPTIDASE_M2"/>
    <property type="match status" value="1"/>
</dbReference>
<dbReference type="Gene3D" id="1.10.1370.30">
    <property type="match status" value="1"/>
</dbReference>
<feature type="binding site" evidence="20">
    <location>
        <position position="1166"/>
    </location>
    <ligand>
        <name>Zn(2+)</name>
        <dbReference type="ChEBI" id="CHEBI:29105"/>
        <label>2</label>
        <note>catalytic</note>
    </ligand>
</feature>
<comment type="catalytic activity">
    <reaction evidence="11">
        <text>Release of a C-terminal dipeptide, oligopeptide-|-Xaa-Yaa, when Xaa is not Pro, and Yaa is neither Asp nor Glu. Thus, conversion of angiotensin I to angiotensin II, with increase in vasoconstrictor activity, but no action on angiotensin II.</text>
        <dbReference type="EC" id="3.4.15.1"/>
    </reaction>
</comment>
<feature type="compositionally biased region" description="Basic and acidic residues" evidence="23">
    <location>
        <begin position="131"/>
        <end position="147"/>
    </location>
</feature>
<feature type="disulfide bond" evidence="18">
    <location>
        <begin position="1317"/>
        <end position="1329"/>
    </location>
</feature>
<evidence type="ECO:0000256" key="15">
    <source>
        <dbReference type="PIRSR" id="PIRSR601548-11"/>
    </source>
</evidence>
<feature type="compositionally biased region" description="Polar residues" evidence="23">
    <location>
        <begin position="242"/>
        <end position="270"/>
    </location>
</feature>
<evidence type="ECO:0000256" key="6">
    <source>
        <dbReference type="ARBA" id="ARBA00022801"/>
    </source>
</evidence>
<keyword evidence="5" id="KW-0732">Signal</keyword>
<keyword evidence="25" id="KW-1185">Reference proteome</keyword>